<dbReference type="InterPro" id="IPR036866">
    <property type="entry name" value="RibonucZ/Hydroxyglut_hydro"/>
</dbReference>
<gene>
    <name evidence="2" type="ORF">PMIN01_12692</name>
</gene>
<comment type="caution">
    <text evidence="2">The sequence shown here is derived from an EMBL/GenBank/DDBJ whole genome shotgun (WGS) entry which is preliminary data.</text>
</comment>
<dbReference type="EMBL" id="WJXW01000017">
    <property type="protein sequence ID" value="KAF9729002.1"/>
    <property type="molecule type" value="Genomic_DNA"/>
</dbReference>
<feature type="chain" id="PRO_5040131270" evidence="1">
    <location>
        <begin position="19"/>
        <end position="522"/>
    </location>
</feature>
<proteinExistence type="predicted"/>
<keyword evidence="3" id="KW-1185">Reference proteome</keyword>
<dbReference type="OrthoDB" id="9971601at2759"/>
<evidence type="ECO:0000256" key="1">
    <source>
        <dbReference type="SAM" id="SignalP"/>
    </source>
</evidence>
<protein>
    <submittedName>
        <fullName evidence="2">Uncharacterized protein</fullName>
    </submittedName>
</protein>
<evidence type="ECO:0000313" key="2">
    <source>
        <dbReference type="EMBL" id="KAF9729002.1"/>
    </source>
</evidence>
<sequence>MKYTLASAVLLLAATTQGSLVFMVSTEPGNKGIQKSWVTDRWSCHNLTEPGLNKNISWAYVSSGLANGCFLYEDAGCNSTNTYVEKYKGDLCCPGDVNMMDVDFDNKASSWAQRCNKIIVHDMVGVDVTTAPAHGSPTMDAHDDAPSAQIHLETRDAMVRNLASRRPILHHLNADTSWLLQIPRPASAVKHGSRIYYNILIDPWLQGGQSDVAAWFSQQWHATESAVKTIAEVDEVARQIEIMAGELRLGNKRRSNNVNAATEVETFIDAVAISHEFTDHCHKDTLLEVHPNVPVFATEQAAKLVSGFNHFRTVVTTPAFTSESPDWRDYSLLPLPSWLSISRLTASGDALYYHSALVITFSSHAFSSATPKKRASLSIYGDDDASSIDSDAAECVIYTPHGIPYKSLEPIAKSDPPLNTLAFLHGLHDVSISAAQQLNLGAKNGVLAQRMLRAKYWVSTHDEVKKGGGLISWFLRRKVWTLEDALKEAKTVVDSETMEQDGDEFEDVHFEDLGNGESRILE</sequence>
<dbReference type="Gene3D" id="3.60.15.10">
    <property type="entry name" value="Ribonuclease Z/Hydroxyacylglutathione hydrolase-like"/>
    <property type="match status" value="1"/>
</dbReference>
<name>A0A9P6G4M9_9PLEO</name>
<dbReference type="AlphaFoldDB" id="A0A9P6G4M9"/>
<reference evidence="2" key="1">
    <citation type="journal article" date="2020" name="Mol. Plant Microbe Interact.">
        <title>Genome Sequence of the Biocontrol Agent Coniothyrium minitans strain Conio (IMI 134523).</title>
        <authorList>
            <person name="Patel D."/>
            <person name="Shittu T.A."/>
            <person name="Baroncelli R."/>
            <person name="Muthumeenakshi S."/>
            <person name="Osborne T.H."/>
            <person name="Janganan T.K."/>
            <person name="Sreenivasaprasad S."/>
        </authorList>
    </citation>
    <scope>NUCLEOTIDE SEQUENCE</scope>
    <source>
        <strain evidence="2">Conio</strain>
    </source>
</reference>
<evidence type="ECO:0000313" key="3">
    <source>
        <dbReference type="Proteomes" id="UP000756921"/>
    </source>
</evidence>
<dbReference type="PANTHER" id="PTHR36142:SF2">
    <property type="entry name" value="METALLO-HYDROLASE_OXIDOREDUCTASE SUPERFAMILY PROTEIN"/>
    <property type="match status" value="1"/>
</dbReference>
<dbReference type="PANTHER" id="PTHR36142">
    <property type="entry name" value="METALLO-HYDROLASE/OXIDOREDUCTASE SUPERFAMILY PROTEIN"/>
    <property type="match status" value="1"/>
</dbReference>
<feature type="signal peptide" evidence="1">
    <location>
        <begin position="1"/>
        <end position="18"/>
    </location>
</feature>
<organism evidence="2 3">
    <name type="scientific">Paraphaeosphaeria minitans</name>
    <dbReference type="NCBI Taxonomy" id="565426"/>
    <lineage>
        <taxon>Eukaryota</taxon>
        <taxon>Fungi</taxon>
        <taxon>Dikarya</taxon>
        <taxon>Ascomycota</taxon>
        <taxon>Pezizomycotina</taxon>
        <taxon>Dothideomycetes</taxon>
        <taxon>Pleosporomycetidae</taxon>
        <taxon>Pleosporales</taxon>
        <taxon>Massarineae</taxon>
        <taxon>Didymosphaeriaceae</taxon>
        <taxon>Paraphaeosphaeria</taxon>
    </lineage>
</organism>
<accession>A0A9P6G4M9</accession>
<dbReference type="Proteomes" id="UP000756921">
    <property type="component" value="Unassembled WGS sequence"/>
</dbReference>
<dbReference type="SUPFAM" id="SSF56281">
    <property type="entry name" value="Metallo-hydrolase/oxidoreductase"/>
    <property type="match status" value="1"/>
</dbReference>
<keyword evidence="1" id="KW-0732">Signal</keyword>